<gene>
    <name evidence="3" type="ORF">GC106_41050</name>
</gene>
<feature type="transmembrane region" description="Helical" evidence="2">
    <location>
        <begin position="40"/>
        <end position="62"/>
    </location>
</feature>
<reference evidence="3 4" key="1">
    <citation type="submission" date="2020-01" db="EMBL/GenBank/DDBJ databases">
        <title>Kibdelosporangium persica a novel Actinomycetes from a hot desert in Iran.</title>
        <authorList>
            <person name="Safaei N."/>
            <person name="Zaburannyi N."/>
            <person name="Mueller R."/>
            <person name="Wink J."/>
        </authorList>
    </citation>
    <scope>NUCLEOTIDE SEQUENCE [LARGE SCALE GENOMIC DNA]</scope>
    <source>
        <strain evidence="3 4">4NS15</strain>
    </source>
</reference>
<name>A0ABX2F7J8_9PSEU</name>
<dbReference type="InterPro" id="IPR036259">
    <property type="entry name" value="MFS_trans_sf"/>
</dbReference>
<dbReference type="RefSeq" id="WP_173133690.1">
    <property type="nucleotide sequence ID" value="NZ_CBCSGW010000001.1"/>
</dbReference>
<dbReference type="SUPFAM" id="SSF103473">
    <property type="entry name" value="MFS general substrate transporter"/>
    <property type="match status" value="1"/>
</dbReference>
<keyword evidence="2" id="KW-0472">Membrane</keyword>
<protein>
    <recommendedName>
        <fullName evidence="5">Major facilitator superfamily (MFS) profile domain-containing protein</fullName>
    </recommendedName>
</protein>
<organism evidence="3 4">
    <name type="scientific">Kibdelosporangium persicum</name>
    <dbReference type="NCBI Taxonomy" id="2698649"/>
    <lineage>
        <taxon>Bacteria</taxon>
        <taxon>Bacillati</taxon>
        <taxon>Actinomycetota</taxon>
        <taxon>Actinomycetes</taxon>
        <taxon>Pseudonocardiales</taxon>
        <taxon>Pseudonocardiaceae</taxon>
        <taxon>Kibdelosporangium</taxon>
    </lineage>
</organism>
<feature type="compositionally biased region" description="Basic and acidic residues" evidence="1">
    <location>
        <begin position="83"/>
        <end position="95"/>
    </location>
</feature>
<proteinExistence type="predicted"/>
<evidence type="ECO:0008006" key="5">
    <source>
        <dbReference type="Google" id="ProtNLM"/>
    </source>
</evidence>
<dbReference type="Proteomes" id="UP000763557">
    <property type="component" value="Unassembled WGS sequence"/>
</dbReference>
<evidence type="ECO:0000313" key="4">
    <source>
        <dbReference type="Proteomes" id="UP000763557"/>
    </source>
</evidence>
<keyword evidence="2" id="KW-1133">Transmembrane helix</keyword>
<accession>A0ABX2F7J8</accession>
<keyword evidence="2" id="KW-0812">Transmembrane</keyword>
<evidence type="ECO:0000313" key="3">
    <source>
        <dbReference type="EMBL" id="NRN66872.1"/>
    </source>
</evidence>
<feature type="region of interest" description="Disordered" evidence="1">
    <location>
        <begin position="65"/>
        <end position="102"/>
    </location>
</feature>
<evidence type="ECO:0000256" key="2">
    <source>
        <dbReference type="SAM" id="Phobius"/>
    </source>
</evidence>
<comment type="caution">
    <text evidence="3">The sequence shown here is derived from an EMBL/GenBank/DDBJ whole genome shotgun (WGS) entry which is preliminary data.</text>
</comment>
<evidence type="ECO:0000256" key="1">
    <source>
        <dbReference type="SAM" id="MobiDB-lite"/>
    </source>
</evidence>
<feature type="compositionally biased region" description="Low complexity" evidence="1">
    <location>
        <begin position="65"/>
        <end position="78"/>
    </location>
</feature>
<keyword evidence="4" id="KW-1185">Reference proteome</keyword>
<dbReference type="EMBL" id="JAAATY010000012">
    <property type="protein sequence ID" value="NRN66872.1"/>
    <property type="molecule type" value="Genomic_DNA"/>
</dbReference>
<sequence length="112" mass="11812">MSTPQVELSSAKANLALATLFLGMFVLGSAELLVVGVLNLIAADLNVSIPAAGTLVTAYALAPGRPVSSSRRSSTRPSNRWKRAPEGEDGPERRTTQGRSTIPFMSVIHYSG</sequence>